<dbReference type="FunFam" id="2.60.120.10:FF:000033">
    <property type="entry name" value="Centromere protein C 1"/>
    <property type="match status" value="1"/>
</dbReference>
<evidence type="ECO:0000313" key="10">
    <source>
        <dbReference type="EMBL" id="WVW82041.1"/>
    </source>
</evidence>
<dbReference type="OrthoDB" id="1939643at2759"/>
<feature type="compositionally biased region" description="Polar residues" evidence="7">
    <location>
        <begin position="156"/>
        <end position="201"/>
    </location>
</feature>
<keyword evidence="3" id="KW-0238">DNA-binding</keyword>
<evidence type="ECO:0000313" key="9">
    <source>
        <dbReference type="EMBL" id="OCF27901.1"/>
    </source>
</evidence>
<feature type="compositionally biased region" description="Acidic residues" evidence="7">
    <location>
        <begin position="512"/>
        <end position="526"/>
    </location>
</feature>
<dbReference type="SUPFAM" id="SSF51182">
    <property type="entry name" value="RmlC-like cupins"/>
    <property type="match status" value="1"/>
</dbReference>
<feature type="compositionally biased region" description="Acidic residues" evidence="7">
    <location>
        <begin position="315"/>
        <end position="367"/>
    </location>
</feature>
<dbReference type="EMBL" id="CP144542">
    <property type="protein sequence ID" value="WVW82041.1"/>
    <property type="molecule type" value="Genomic_DNA"/>
</dbReference>
<reference evidence="9" key="1">
    <citation type="submission" date="2013-07" db="EMBL/GenBank/DDBJ databases">
        <title>The Genome Sequence of Cryptococcus bestiolae CBS10118.</title>
        <authorList>
            <consortium name="The Broad Institute Genome Sequencing Platform"/>
            <person name="Cuomo C."/>
            <person name="Litvintseva A."/>
            <person name="Chen Y."/>
            <person name="Heitman J."/>
            <person name="Sun S."/>
            <person name="Springer D."/>
            <person name="Dromer F."/>
            <person name="Young S.K."/>
            <person name="Zeng Q."/>
            <person name="Gargeya S."/>
            <person name="Fitzgerald M."/>
            <person name="Abouelleil A."/>
            <person name="Alvarado L."/>
            <person name="Berlin A.M."/>
            <person name="Chapman S.B."/>
            <person name="Dewar J."/>
            <person name="Goldberg J."/>
            <person name="Griggs A."/>
            <person name="Gujja S."/>
            <person name="Hansen M."/>
            <person name="Howarth C."/>
            <person name="Imamovic A."/>
            <person name="Larimer J."/>
            <person name="McCowan C."/>
            <person name="Murphy C."/>
            <person name="Pearson M."/>
            <person name="Priest M."/>
            <person name="Roberts A."/>
            <person name="Saif S."/>
            <person name="Shea T."/>
            <person name="Sykes S."/>
            <person name="Wortman J."/>
            <person name="Nusbaum C."/>
            <person name="Birren B."/>
        </authorList>
    </citation>
    <scope>NUCLEOTIDE SEQUENCE [LARGE SCALE GENOMIC DNA]</scope>
    <source>
        <strain evidence="9">CBS 10118</strain>
    </source>
</reference>
<feature type="compositionally biased region" description="Polar residues" evidence="7">
    <location>
        <begin position="281"/>
        <end position="291"/>
    </location>
</feature>
<evidence type="ECO:0000259" key="8">
    <source>
        <dbReference type="Pfam" id="PF11699"/>
    </source>
</evidence>
<dbReference type="GO" id="GO:0051382">
    <property type="term" value="P:kinetochore assembly"/>
    <property type="evidence" value="ECO:0007669"/>
    <property type="project" value="InterPro"/>
</dbReference>
<dbReference type="InterPro" id="IPR028386">
    <property type="entry name" value="CENP-C/Mif2/cnp3"/>
</dbReference>
<dbReference type="RefSeq" id="XP_019048971.1">
    <property type="nucleotide sequence ID" value="XM_019189409.1"/>
</dbReference>
<evidence type="ECO:0000256" key="2">
    <source>
        <dbReference type="ARBA" id="ARBA00010291"/>
    </source>
</evidence>
<comment type="similarity">
    <text evidence="2">Belongs to the CENP-C/MIF2 family.</text>
</comment>
<evidence type="ECO:0000256" key="4">
    <source>
        <dbReference type="ARBA" id="ARBA00023242"/>
    </source>
</evidence>
<gene>
    <name evidence="9" type="ORF">I302_02751</name>
    <name evidence="10" type="ORF">I302_104046</name>
</gene>
<dbReference type="EMBL" id="KI894019">
    <property type="protein sequence ID" value="OCF27901.1"/>
    <property type="molecule type" value="Genomic_DNA"/>
</dbReference>
<comment type="subcellular location">
    <subcellularLocation>
        <location evidence="1">Nucleus</location>
    </subcellularLocation>
</comment>
<dbReference type="PANTHER" id="PTHR16684">
    <property type="entry name" value="CENTROMERE PROTEIN C"/>
    <property type="match status" value="1"/>
</dbReference>
<evidence type="ECO:0000256" key="3">
    <source>
        <dbReference type="ARBA" id="ARBA00023125"/>
    </source>
</evidence>
<dbReference type="Gene3D" id="2.60.120.10">
    <property type="entry name" value="Jelly Rolls"/>
    <property type="match status" value="1"/>
</dbReference>
<proteinExistence type="inferred from homology"/>
<dbReference type="GO" id="GO:0005634">
    <property type="term" value="C:nucleus"/>
    <property type="evidence" value="ECO:0007669"/>
    <property type="project" value="UniProtKB-SubCell"/>
</dbReference>
<evidence type="ECO:0000256" key="6">
    <source>
        <dbReference type="ARBA" id="ARBA00075033"/>
    </source>
</evidence>
<dbReference type="GeneID" id="30207150"/>
<dbReference type="GO" id="GO:0051315">
    <property type="term" value="P:attachment of mitotic spindle microtubules to kinetochore"/>
    <property type="evidence" value="ECO:0007669"/>
    <property type="project" value="TreeGrafter"/>
</dbReference>
<dbReference type="AlphaFoldDB" id="A0A1B9GA53"/>
<feature type="region of interest" description="Disordered" evidence="7">
    <location>
        <begin position="69"/>
        <end position="421"/>
    </location>
</feature>
<reference evidence="10" key="2">
    <citation type="submission" date="2013-07" db="EMBL/GenBank/DDBJ databases">
        <authorList>
            <consortium name="The Broad Institute Genome Sequencing Platform"/>
            <person name="Cuomo C."/>
            <person name="Litvintseva A."/>
            <person name="Chen Y."/>
            <person name="Heitman J."/>
            <person name="Sun S."/>
            <person name="Springer D."/>
            <person name="Dromer F."/>
            <person name="Young S.K."/>
            <person name="Zeng Q."/>
            <person name="Gargeya S."/>
            <person name="Fitzgerald M."/>
            <person name="Abouelleil A."/>
            <person name="Alvarado L."/>
            <person name="Berlin A.M."/>
            <person name="Chapman S.B."/>
            <person name="Dewar J."/>
            <person name="Goldberg J."/>
            <person name="Griggs A."/>
            <person name="Gujja S."/>
            <person name="Hansen M."/>
            <person name="Howarth C."/>
            <person name="Imamovic A."/>
            <person name="Larimer J."/>
            <person name="McCowan C."/>
            <person name="Murphy C."/>
            <person name="Pearson M."/>
            <person name="Priest M."/>
            <person name="Roberts A."/>
            <person name="Saif S."/>
            <person name="Shea T."/>
            <person name="Sykes S."/>
            <person name="Wortman J."/>
            <person name="Nusbaum C."/>
            <person name="Birren B."/>
        </authorList>
    </citation>
    <scope>NUCLEOTIDE SEQUENCE</scope>
    <source>
        <strain evidence="10">CBS 10118</strain>
    </source>
</reference>
<feature type="compositionally biased region" description="Basic and acidic residues" evidence="7">
    <location>
        <begin position="11"/>
        <end position="25"/>
    </location>
</feature>
<dbReference type="VEuPathDB" id="FungiDB:I302_02751"/>
<keyword evidence="11" id="KW-1185">Reference proteome</keyword>
<keyword evidence="4" id="KW-0539">Nucleus</keyword>
<organism evidence="9">
    <name type="scientific">Kwoniella bestiolae CBS 10118</name>
    <dbReference type="NCBI Taxonomy" id="1296100"/>
    <lineage>
        <taxon>Eukaryota</taxon>
        <taxon>Fungi</taxon>
        <taxon>Dikarya</taxon>
        <taxon>Basidiomycota</taxon>
        <taxon>Agaricomycotina</taxon>
        <taxon>Tremellomycetes</taxon>
        <taxon>Tremellales</taxon>
        <taxon>Cryptococcaceae</taxon>
        <taxon>Kwoniella</taxon>
    </lineage>
</organism>
<dbReference type="Pfam" id="PF11699">
    <property type="entry name" value="CENP-C_C"/>
    <property type="match status" value="1"/>
</dbReference>
<name>A0A1B9GA53_9TREE</name>
<dbReference type="PANTHER" id="PTHR16684:SF11">
    <property type="entry name" value="CENTROMERE PROTEIN C"/>
    <property type="match status" value="1"/>
</dbReference>
<dbReference type="GO" id="GO:0019237">
    <property type="term" value="F:centromeric DNA binding"/>
    <property type="evidence" value="ECO:0007669"/>
    <property type="project" value="InterPro"/>
</dbReference>
<dbReference type="KEGG" id="kbi:30207150"/>
<accession>A0A1B9GA53</accession>
<comment type="function">
    <text evidence="5">Component of the kinetochore, a multiprotein complex that assembles on centromeric DNA and attaches chromosomes to spindle microtubules, mediating chromosome segregation and sister chromatid segregation during meiosis and mitosis. Component of the inner kinetochore constitutive centromere-associated network (CCAN), which serves as a structural platform for outer kinetochore assembly.</text>
</comment>
<feature type="region of interest" description="Disordered" evidence="7">
    <location>
        <begin position="1"/>
        <end position="41"/>
    </location>
</feature>
<evidence type="ECO:0000256" key="5">
    <source>
        <dbReference type="ARBA" id="ARBA00057947"/>
    </source>
</evidence>
<feature type="compositionally biased region" description="Basic residues" evidence="7">
    <location>
        <begin position="377"/>
        <end position="389"/>
    </location>
</feature>
<dbReference type="InterPro" id="IPR025974">
    <property type="entry name" value="Mif2/CENP-C_cupin"/>
</dbReference>
<feature type="compositionally biased region" description="Polar residues" evidence="7">
    <location>
        <begin position="85"/>
        <end position="103"/>
    </location>
</feature>
<reference evidence="9" key="3">
    <citation type="submission" date="2014-01" db="EMBL/GenBank/DDBJ databases">
        <title>Evolution of pathogenesis and genome organization in the Tremellales.</title>
        <authorList>
            <person name="Cuomo C."/>
            <person name="Litvintseva A."/>
            <person name="Heitman J."/>
            <person name="Chen Y."/>
            <person name="Sun S."/>
            <person name="Springer D."/>
            <person name="Dromer F."/>
            <person name="Young S."/>
            <person name="Zeng Q."/>
            <person name="Chapman S."/>
            <person name="Gujja S."/>
            <person name="Saif S."/>
            <person name="Birren B."/>
        </authorList>
    </citation>
    <scope>NUCLEOTIDE SEQUENCE</scope>
    <source>
        <strain evidence="9">CBS 10118</strain>
    </source>
</reference>
<evidence type="ECO:0000256" key="7">
    <source>
        <dbReference type="SAM" id="MobiDB-lite"/>
    </source>
</evidence>
<protein>
    <recommendedName>
        <fullName evidence="6">CENP-C homolog</fullName>
    </recommendedName>
</protein>
<dbReference type="InterPro" id="IPR011051">
    <property type="entry name" value="RmlC_Cupin_sf"/>
</dbReference>
<evidence type="ECO:0000256" key="1">
    <source>
        <dbReference type="ARBA" id="ARBA00004123"/>
    </source>
</evidence>
<feature type="compositionally biased region" description="Acidic residues" evidence="7">
    <location>
        <begin position="692"/>
        <end position="701"/>
    </location>
</feature>
<dbReference type="GO" id="GO:0051455">
    <property type="term" value="P:spindle attachment to meiosis I kinetochore"/>
    <property type="evidence" value="ECO:0007669"/>
    <property type="project" value="TreeGrafter"/>
</dbReference>
<dbReference type="Proteomes" id="UP000092730">
    <property type="component" value="Chromosome 2"/>
</dbReference>
<feature type="compositionally biased region" description="Polar residues" evidence="7">
    <location>
        <begin position="213"/>
        <end position="226"/>
    </location>
</feature>
<sequence>MSQRTPGKGGRRGEEKHFAYNDDPKNVGSRTNAPMPTGVARLADGFEDPAAFFTSPTNTEYGISNRTISSVFGKGTPKTPGARSDYTSAQTPMTGDTGITSLGTARRSRSRMSDIDVDEDEEDEERLDGDLLQDDDELQAAVPRFSMDHNHHSTKSRVSLSSPGLNTSFGSFGSPRASNSATRSSPRKSTLTSHNRATPSRSKIGRVSDITDHTASPLNTSGITNQDDLEAEEDESPRRSTRKSTRLSTSPTIAKKDRRQSSRVPDSQPGEESFTIAGDTTRGSVNTTTNGDGDREGSYSDNEIDVGGPSFDVDNGMDEFDDTIQDLDLGGDDNDVSGEQPEEDVSLEQDAIDQENDVEPVQEEEKEETPRRVEKERKRKVVAKRKTAQKRRDENTPPARLRTREGSVAAKPKRTRVSQIGMGDIDEETEDGYHGNFQTRRSNRQHFRPLEWWRGEKFEYQRGPGLPVIAEVITIPEETPQPLSQRYKKTRRAASTSNSTKKRSRSRQDSYSDQDGEEEEGWDNETEPTGLVKTYPDGMESHRKIACPKSLLVPSNKTNQTFSYQKVFGEGDFMAAGVVVIPVGQSKTTKPSKDNAYVFYVIQGAVQVQIYRTSFIMAPGGQFLVPRGNEYSIENISKKEAQLFFAQARKVKASEQELQETSASTSGFDGHANGTDTVKKTARKKQRKNASDEDDGDGDDY</sequence>
<feature type="region of interest" description="Disordered" evidence="7">
    <location>
        <begin position="480"/>
        <end position="537"/>
    </location>
</feature>
<feature type="domain" description="Mif2/CENP-C cupin" evidence="8">
    <location>
        <begin position="562"/>
        <end position="647"/>
    </location>
</feature>
<reference evidence="10" key="4">
    <citation type="submission" date="2024-02" db="EMBL/GenBank/DDBJ databases">
        <title>Comparative genomics of Cryptococcus and Kwoniella reveals pathogenesis evolution and contrasting modes of karyotype evolution via chromosome fusion or intercentromeric recombination.</title>
        <authorList>
            <person name="Coelho M.A."/>
            <person name="David-Palma M."/>
            <person name="Shea T."/>
            <person name="Bowers K."/>
            <person name="McGinley-Smith S."/>
            <person name="Mohammad A.W."/>
            <person name="Gnirke A."/>
            <person name="Yurkov A.M."/>
            <person name="Nowrousian M."/>
            <person name="Sun S."/>
            <person name="Cuomo C.A."/>
            <person name="Heitman J."/>
        </authorList>
    </citation>
    <scope>NUCLEOTIDE SEQUENCE</scope>
    <source>
        <strain evidence="10">CBS 10118</strain>
    </source>
</reference>
<dbReference type="CDD" id="cd06993">
    <property type="entry name" value="cupin_CENP-C_C"/>
    <property type="match status" value="1"/>
</dbReference>
<dbReference type="GO" id="GO:0000776">
    <property type="term" value="C:kinetochore"/>
    <property type="evidence" value="ECO:0007669"/>
    <property type="project" value="InterPro"/>
</dbReference>
<dbReference type="STRING" id="1296100.A0A1B9GA53"/>
<feature type="region of interest" description="Disordered" evidence="7">
    <location>
        <begin position="655"/>
        <end position="701"/>
    </location>
</feature>
<evidence type="ECO:0000313" key="11">
    <source>
        <dbReference type="Proteomes" id="UP000092730"/>
    </source>
</evidence>
<dbReference type="InterPro" id="IPR014710">
    <property type="entry name" value="RmlC-like_jellyroll"/>
</dbReference>
<feature type="compositionally biased region" description="Acidic residues" evidence="7">
    <location>
        <begin position="115"/>
        <end position="138"/>
    </location>
</feature>